<dbReference type="Gene3D" id="3.40.50.1820">
    <property type="entry name" value="alpha/beta hydrolase"/>
    <property type="match status" value="1"/>
</dbReference>
<keyword evidence="1" id="KW-0732">Signal</keyword>
<comment type="caution">
    <text evidence="3">The sequence shown here is derived from an EMBL/GenBank/DDBJ whole genome shotgun (WGS) entry which is preliminary data.</text>
</comment>
<feature type="signal peptide" evidence="1">
    <location>
        <begin position="1"/>
        <end position="21"/>
    </location>
</feature>
<organism evidence="3 4">
    <name type="scientific">Aquimarina addita</name>
    <dbReference type="NCBI Taxonomy" id="870485"/>
    <lineage>
        <taxon>Bacteria</taxon>
        <taxon>Pseudomonadati</taxon>
        <taxon>Bacteroidota</taxon>
        <taxon>Flavobacteriia</taxon>
        <taxon>Flavobacteriales</taxon>
        <taxon>Flavobacteriaceae</taxon>
        <taxon>Aquimarina</taxon>
    </lineage>
</organism>
<proteinExistence type="predicted"/>
<evidence type="ECO:0000259" key="2">
    <source>
        <dbReference type="Pfam" id="PF00561"/>
    </source>
</evidence>
<dbReference type="PANTHER" id="PTHR43798">
    <property type="entry name" value="MONOACYLGLYCEROL LIPASE"/>
    <property type="match status" value="1"/>
</dbReference>
<evidence type="ECO:0000313" key="4">
    <source>
        <dbReference type="Proteomes" id="UP001500459"/>
    </source>
</evidence>
<dbReference type="RefSeq" id="WP_344923650.1">
    <property type="nucleotide sequence ID" value="NZ_BAABCW010000001.1"/>
</dbReference>
<accession>A0ABP7X7H0</accession>
<dbReference type="InterPro" id="IPR000073">
    <property type="entry name" value="AB_hydrolase_1"/>
</dbReference>
<feature type="chain" id="PRO_5047240848" evidence="1">
    <location>
        <begin position="22"/>
        <end position="279"/>
    </location>
</feature>
<dbReference type="SUPFAM" id="SSF53474">
    <property type="entry name" value="alpha/beta-Hydrolases"/>
    <property type="match status" value="1"/>
</dbReference>
<evidence type="ECO:0000256" key="1">
    <source>
        <dbReference type="SAM" id="SignalP"/>
    </source>
</evidence>
<keyword evidence="4" id="KW-1185">Reference proteome</keyword>
<reference evidence="4" key="1">
    <citation type="journal article" date="2019" name="Int. J. Syst. Evol. Microbiol.">
        <title>The Global Catalogue of Microorganisms (GCM) 10K type strain sequencing project: providing services to taxonomists for standard genome sequencing and annotation.</title>
        <authorList>
            <consortium name="The Broad Institute Genomics Platform"/>
            <consortium name="The Broad Institute Genome Sequencing Center for Infectious Disease"/>
            <person name="Wu L."/>
            <person name="Ma J."/>
        </authorList>
    </citation>
    <scope>NUCLEOTIDE SEQUENCE [LARGE SCALE GENOMIC DNA]</scope>
    <source>
        <strain evidence="4">JCM 17106</strain>
    </source>
</reference>
<protein>
    <submittedName>
        <fullName evidence="3">Alpha/beta fold hydrolase</fullName>
    </submittedName>
</protein>
<dbReference type="InterPro" id="IPR029058">
    <property type="entry name" value="AB_hydrolase_fold"/>
</dbReference>
<sequence length="279" mass="31721">MITKINLLLFFFILGYNQGQAQTLDTLINVGNHQLHFEIIKGNNTPIIFEAGNGNDGSVWKSIINDIYKATGATLITYDRAGLGKSEIDTTNISFKLEIKHLNTALRKLGYTKKYFLVAHSFGGFYASEFALLNEDNITGAVFIDIATPCMTTKEWASHYKNSLTPDVWAMLKKHREGLYYVLQNFPDIADYMSTRYISNDIPLTLIVAENLPDTNTLKTEKDRTNWIRCLKEFGNLPNHTYVVAKNADHIIWEKNPEIVVEEIAKLYLKVNSKTKSSR</sequence>
<dbReference type="Proteomes" id="UP001500459">
    <property type="component" value="Unassembled WGS sequence"/>
</dbReference>
<dbReference type="PANTHER" id="PTHR43798:SF33">
    <property type="entry name" value="HYDROLASE, PUTATIVE (AFU_ORTHOLOGUE AFUA_2G14860)-RELATED"/>
    <property type="match status" value="1"/>
</dbReference>
<dbReference type="GO" id="GO:0016787">
    <property type="term" value="F:hydrolase activity"/>
    <property type="evidence" value="ECO:0007669"/>
    <property type="project" value="UniProtKB-KW"/>
</dbReference>
<gene>
    <name evidence="3" type="ORF">GCM10022393_00240</name>
</gene>
<dbReference type="Pfam" id="PF00561">
    <property type="entry name" value="Abhydrolase_1"/>
    <property type="match status" value="1"/>
</dbReference>
<dbReference type="EMBL" id="BAABCW010000001">
    <property type="protein sequence ID" value="GAA4106053.1"/>
    <property type="molecule type" value="Genomic_DNA"/>
</dbReference>
<feature type="domain" description="AB hydrolase-1" evidence="2">
    <location>
        <begin position="46"/>
        <end position="163"/>
    </location>
</feature>
<keyword evidence="3" id="KW-0378">Hydrolase</keyword>
<name>A0ABP7X7H0_9FLAO</name>
<dbReference type="InterPro" id="IPR050266">
    <property type="entry name" value="AB_hydrolase_sf"/>
</dbReference>
<evidence type="ECO:0000313" key="3">
    <source>
        <dbReference type="EMBL" id="GAA4106053.1"/>
    </source>
</evidence>